<keyword evidence="4" id="KW-1185">Reference proteome</keyword>
<evidence type="ECO:0000313" key="4">
    <source>
        <dbReference type="Proteomes" id="UP000053477"/>
    </source>
</evidence>
<dbReference type="InterPro" id="IPR045341">
    <property type="entry name" value="DUF6532"/>
</dbReference>
<accession>A0A0H2QXA4</accession>
<dbReference type="Pfam" id="PF20149">
    <property type="entry name" value="DUF6532"/>
    <property type="match status" value="1"/>
</dbReference>
<dbReference type="InParanoid" id="A0A0H2QXA4"/>
<dbReference type="OrthoDB" id="2840219at2759"/>
<dbReference type="AlphaFoldDB" id="A0A0H2QXA4"/>
<proteinExistence type="predicted"/>
<gene>
    <name evidence="3" type="ORF">SCHPADRAFT_948141</name>
</gene>
<evidence type="ECO:0000313" key="3">
    <source>
        <dbReference type="EMBL" id="KLO03954.1"/>
    </source>
</evidence>
<feature type="region of interest" description="Disordered" evidence="1">
    <location>
        <begin position="264"/>
        <end position="284"/>
    </location>
</feature>
<organism evidence="3 4">
    <name type="scientific">Schizopora paradoxa</name>
    <dbReference type="NCBI Taxonomy" id="27342"/>
    <lineage>
        <taxon>Eukaryota</taxon>
        <taxon>Fungi</taxon>
        <taxon>Dikarya</taxon>
        <taxon>Basidiomycota</taxon>
        <taxon>Agaricomycotina</taxon>
        <taxon>Agaricomycetes</taxon>
        <taxon>Hymenochaetales</taxon>
        <taxon>Schizoporaceae</taxon>
        <taxon>Schizopora</taxon>
    </lineage>
</organism>
<protein>
    <recommendedName>
        <fullName evidence="2">DUF6532 domain-containing protein</fullName>
    </recommendedName>
</protein>
<evidence type="ECO:0000259" key="2">
    <source>
        <dbReference type="Pfam" id="PF20149"/>
    </source>
</evidence>
<reference evidence="3 4" key="1">
    <citation type="submission" date="2015-04" db="EMBL/GenBank/DDBJ databases">
        <title>Complete genome sequence of Schizopora paradoxa KUC8140, a cosmopolitan wood degrader in East Asia.</title>
        <authorList>
            <consortium name="DOE Joint Genome Institute"/>
            <person name="Min B."/>
            <person name="Park H."/>
            <person name="Jang Y."/>
            <person name="Kim J.-J."/>
            <person name="Kim K.H."/>
            <person name="Pangilinan J."/>
            <person name="Lipzen A."/>
            <person name="Riley R."/>
            <person name="Grigoriev I.V."/>
            <person name="Spatafora J.W."/>
            <person name="Choi I.-G."/>
        </authorList>
    </citation>
    <scope>NUCLEOTIDE SEQUENCE [LARGE SCALE GENOMIC DNA]</scope>
    <source>
        <strain evidence="3 4">KUC8140</strain>
    </source>
</reference>
<name>A0A0H2QXA4_9AGAM</name>
<feature type="domain" description="DUF6532" evidence="2">
    <location>
        <begin position="25"/>
        <end position="238"/>
    </location>
</feature>
<evidence type="ECO:0000256" key="1">
    <source>
        <dbReference type="SAM" id="MobiDB-lite"/>
    </source>
</evidence>
<sequence length="284" mass="32760">MAPIATPDQYGYYQGDAKGILRDSRHRMRFFYFTQQPFPTVEVSLEVSKENYYGACQDRYGSKYKQLAPPFTVGIRKLLRDESWSLRRRVKVVSQSLVDCLYGLHPSPEQLAHTNDPEERERAACNYTMNRVNYLLSTKNRYLCAPADTDDQLVPYTHIAIKKLIIDILFNPKSRPKPLCLVGLDEIDPIPIECIAYAGTGIRCALEEYRSGTRVEKEFSEVDFRDYYNKLLRSLSTWRENSAGYLRRLCHDIFTAGSARIRSDTAEDDRPDAPVILHDPPEYP</sequence>
<dbReference type="Proteomes" id="UP000053477">
    <property type="component" value="Unassembled WGS sequence"/>
</dbReference>
<dbReference type="EMBL" id="KQ086846">
    <property type="protein sequence ID" value="KLO03954.1"/>
    <property type="molecule type" value="Genomic_DNA"/>
</dbReference>